<accession>A0A4C1ZV96</accession>
<feature type="region of interest" description="Disordered" evidence="1">
    <location>
        <begin position="200"/>
        <end position="248"/>
    </location>
</feature>
<keyword evidence="3" id="KW-1185">Reference proteome</keyword>
<organism evidence="2 3">
    <name type="scientific">Eumeta variegata</name>
    <name type="common">Bagworm moth</name>
    <name type="synonym">Eumeta japonica</name>
    <dbReference type="NCBI Taxonomy" id="151549"/>
    <lineage>
        <taxon>Eukaryota</taxon>
        <taxon>Metazoa</taxon>
        <taxon>Ecdysozoa</taxon>
        <taxon>Arthropoda</taxon>
        <taxon>Hexapoda</taxon>
        <taxon>Insecta</taxon>
        <taxon>Pterygota</taxon>
        <taxon>Neoptera</taxon>
        <taxon>Endopterygota</taxon>
        <taxon>Lepidoptera</taxon>
        <taxon>Glossata</taxon>
        <taxon>Ditrysia</taxon>
        <taxon>Tineoidea</taxon>
        <taxon>Psychidae</taxon>
        <taxon>Oiketicinae</taxon>
        <taxon>Eumeta</taxon>
    </lineage>
</organism>
<gene>
    <name evidence="2" type="ORF">EVAR_57822_1</name>
</gene>
<evidence type="ECO:0000313" key="3">
    <source>
        <dbReference type="Proteomes" id="UP000299102"/>
    </source>
</evidence>
<evidence type="ECO:0000256" key="1">
    <source>
        <dbReference type="SAM" id="MobiDB-lite"/>
    </source>
</evidence>
<proteinExistence type="predicted"/>
<evidence type="ECO:0000313" key="2">
    <source>
        <dbReference type="EMBL" id="GBP92771.1"/>
    </source>
</evidence>
<dbReference type="InterPro" id="IPR028082">
    <property type="entry name" value="Peripla_BP_I"/>
</dbReference>
<dbReference type="Gene3D" id="3.40.50.2300">
    <property type="match status" value="1"/>
</dbReference>
<feature type="compositionally biased region" description="Basic and acidic residues" evidence="1">
    <location>
        <begin position="200"/>
        <end position="212"/>
    </location>
</feature>
<dbReference type="OrthoDB" id="7790442at2759"/>
<dbReference type="STRING" id="151549.A0A4C1ZV96"/>
<dbReference type="Proteomes" id="UP000299102">
    <property type="component" value="Unassembled WGS sequence"/>
</dbReference>
<protein>
    <submittedName>
        <fullName evidence="2">Uncharacterized protein</fullName>
    </submittedName>
</protein>
<reference evidence="2 3" key="1">
    <citation type="journal article" date="2019" name="Commun. Biol.">
        <title>The bagworm genome reveals a unique fibroin gene that provides high tensile strength.</title>
        <authorList>
            <person name="Kono N."/>
            <person name="Nakamura H."/>
            <person name="Ohtoshi R."/>
            <person name="Tomita M."/>
            <person name="Numata K."/>
            <person name="Arakawa K."/>
        </authorList>
    </citation>
    <scope>NUCLEOTIDE SEQUENCE [LARGE SCALE GENOMIC DNA]</scope>
</reference>
<dbReference type="SUPFAM" id="SSF53822">
    <property type="entry name" value="Periplasmic binding protein-like I"/>
    <property type="match status" value="1"/>
</dbReference>
<name>A0A4C1ZV96_EUMVA</name>
<dbReference type="AlphaFoldDB" id="A0A4C1ZV96"/>
<comment type="caution">
    <text evidence="2">The sequence shown here is derived from an EMBL/GenBank/DDBJ whole genome shotgun (WGS) entry which is preliminary data.</text>
</comment>
<dbReference type="EMBL" id="BGZK01002308">
    <property type="protein sequence ID" value="GBP92771.1"/>
    <property type="molecule type" value="Genomic_DNA"/>
</dbReference>
<sequence>MALSRLLPVWGDRRPTKYKGQFCASLNFDGVCPACRTRLVNSFVDLLPLETRLEITVRETLHALRATLLHTHWHTFTLLAEQDIYLTLSLHKDLSAILTAQPLNPKWLSLPLKYSRHALFRTLAEISRLTRGVVVLICDIHYAKLVMDEAKRLNMLDGHFFWLWIDATKKIDVFHNIRNRTQEDNDQDVEPFWDRDDALVEDSHGRSKRNDDSVTDNNSVKNFQTSLHNTSNTHIPNNTAPESDESSLLTRNSNINDTLINNTNKITSKTEAYRSNNKSYIKFMQSYDTSRHINYENFSKYNDVNNEGVETSKIEMNSTETKENSSSLSDNSRRFSNTEMMHESFNKYVNSIELREEQQSIDVFSHEVNNLSIREMSSNVNREILSSGLNDFLMNPAVQKSNVRNNPEKRGDRYFIKDKNVKDNVDNQLVDNVTVIFNNFPVGLLALRPQPTSIDIAFVRAALRLAVGALRRVLHACDAWSAQAQFFSDAAASCWDEPSDAAADFSAEFVR</sequence>
<feature type="compositionally biased region" description="Polar residues" evidence="1">
    <location>
        <begin position="215"/>
        <end position="248"/>
    </location>
</feature>